<gene>
    <name evidence="1" type="ORF">HPB50_002053</name>
</gene>
<reference evidence="1" key="1">
    <citation type="submission" date="2020-05" db="EMBL/GenBank/DDBJ databases">
        <title>Large-scale comparative analyses of tick genomes elucidate their genetic diversity and vector capacities.</title>
        <authorList>
            <person name="Jia N."/>
            <person name="Wang J."/>
            <person name="Shi W."/>
            <person name="Du L."/>
            <person name="Sun Y."/>
            <person name="Zhan W."/>
            <person name="Jiang J."/>
            <person name="Wang Q."/>
            <person name="Zhang B."/>
            <person name="Ji P."/>
            <person name="Sakyi L.B."/>
            <person name="Cui X."/>
            <person name="Yuan T."/>
            <person name="Jiang B."/>
            <person name="Yang W."/>
            <person name="Lam T.T.-Y."/>
            <person name="Chang Q."/>
            <person name="Ding S."/>
            <person name="Wang X."/>
            <person name="Zhu J."/>
            <person name="Ruan X."/>
            <person name="Zhao L."/>
            <person name="Wei J."/>
            <person name="Que T."/>
            <person name="Du C."/>
            <person name="Cheng J."/>
            <person name="Dai P."/>
            <person name="Han X."/>
            <person name="Huang E."/>
            <person name="Gao Y."/>
            <person name="Liu J."/>
            <person name="Shao H."/>
            <person name="Ye R."/>
            <person name="Li L."/>
            <person name="Wei W."/>
            <person name="Wang X."/>
            <person name="Wang C."/>
            <person name="Yang T."/>
            <person name="Huo Q."/>
            <person name="Li W."/>
            <person name="Guo W."/>
            <person name="Chen H."/>
            <person name="Zhou L."/>
            <person name="Ni X."/>
            <person name="Tian J."/>
            <person name="Zhou Y."/>
            <person name="Sheng Y."/>
            <person name="Liu T."/>
            <person name="Pan Y."/>
            <person name="Xia L."/>
            <person name="Li J."/>
            <person name="Zhao F."/>
            <person name="Cao W."/>
        </authorList>
    </citation>
    <scope>NUCLEOTIDE SEQUENCE</scope>
    <source>
        <strain evidence="1">Hyas-2018</strain>
    </source>
</reference>
<name>A0ACB7TDD4_HYAAI</name>
<keyword evidence="2" id="KW-1185">Reference proteome</keyword>
<organism evidence="1 2">
    <name type="scientific">Hyalomma asiaticum</name>
    <name type="common">Tick</name>
    <dbReference type="NCBI Taxonomy" id="266040"/>
    <lineage>
        <taxon>Eukaryota</taxon>
        <taxon>Metazoa</taxon>
        <taxon>Ecdysozoa</taxon>
        <taxon>Arthropoda</taxon>
        <taxon>Chelicerata</taxon>
        <taxon>Arachnida</taxon>
        <taxon>Acari</taxon>
        <taxon>Parasitiformes</taxon>
        <taxon>Ixodida</taxon>
        <taxon>Ixodoidea</taxon>
        <taxon>Ixodidae</taxon>
        <taxon>Hyalomminae</taxon>
        <taxon>Hyalomma</taxon>
    </lineage>
</organism>
<comment type="caution">
    <text evidence="1">The sequence shown here is derived from an EMBL/GenBank/DDBJ whole genome shotgun (WGS) entry which is preliminary data.</text>
</comment>
<proteinExistence type="predicted"/>
<accession>A0ACB7TDD4</accession>
<dbReference type="Proteomes" id="UP000821845">
    <property type="component" value="Chromosome 1"/>
</dbReference>
<evidence type="ECO:0000313" key="1">
    <source>
        <dbReference type="EMBL" id="KAH6944148.1"/>
    </source>
</evidence>
<sequence>MWTRQAKPEATAASRLALADEPIGNPKRRGSGRAAAAQFVGVGRESPFGKPMDCHKLQCYYEWYKSSRGVRRPGPTRKPESIPVRGPGSGSPADISSGRG</sequence>
<protein>
    <submittedName>
        <fullName evidence="1">Uncharacterized protein</fullName>
    </submittedName>
</protein>
<evidence type="ECO:0000313" key="2">
    <source>
        <dbReference type="Proteomes" id="UP000821845"/>
    </source>
</evidence>
<dbReference type="EMBL" id="CM023481">
    <property type="protein sequence ID" value="KAH6944148.1"/>
    <property type="molecule type" value="Genomic_DNA"/>
</dbReference>